<reference evidence="6" key="1">
    <citation type="submission" date="2020-01" db="EMBL/GenBank/DDBJ databases">
        <authorList>
            <person name="Chen W.-M."/>
        </authorList>
    </citation>
    <scope>NUCLEOTIDE SEQUENCE</scope>
    <source>
        <strain evidence="6">CYK-10</strain>
    </source>
</reference>
<evidence type="ECO:0000259" key="5">
    <source>
        <dbReference type="Pfam" id="PF01464"/>
    </source>
</evidence>
<dbReference type="GO" id="GO:0004553">
    <property type="term" value="F:hydrolase activity, hydrolyzing O-glycosyl compounds"/>
    <property type="evidence" value="ECO:0007669"/>
    <property type="project" value="InterPro"/>
</dbReference>
<dbReference type="InterPro" id="IPR023346">
    <property type="entry name" value="Lysozyme-like_dom_sf"/>
</dbReference>
<protein>
    <submittedName>
        <fullName evidence="6">Transglycosylase SLT domain-containing protein</fullName>
    </submittedName>
</protein>
<evidence type="ECO:0000256" key="4">
    <source>
        <dbReference type="SAM" id="SignalP"/>
    </source>
</evidence>
<dbReference type="SUPFAM" id="SSF53955">
    <property type="entry name" value="Lysozyme-like"/>
    <property type="match status" value="1"/>
</dbReference>
<evidence type="ECO:0000313" key="7">
    <source>
        <dbReference type="Proteomes" id="UP001193501"/>
    </source>
</evidence>
<dbReference type="Gene3D" id="1.25.20.10">
    <property type="entry name" value="Bacterial muramidases"/>
    <property type="match status" value="1"/>
</dbReference>
<dbReference type="GO" id="GO:0016020">
    <property type="term" value="C:membrane"/>
    <property type="evidence" value="ECO:0007669"/>
    <property type="project" value="InterPro"/>
</dbReference>
<gene>
    <name evidence="6" type="ORF">GV832_12585</name>
</gene>
<dbReference type="PANTHER" id="PTHR37423:SF2">
    <property type="entry name" value="MEMBRANE-BOUND LYTIC MUREIN TRANSGLYCOSYLASE C"/>
    <property type="match status" value="1"/>
</dbReference>
<feature type="signal peptide" evidence="4">
    <location>
        <begin position="1"/>
        <end position="23"/>
    </location>
</feature>
<feature type="domain" description="Transglycosylase SLT" evidence="5">
    <location>
        <begin position="491"/>
        <end position="592"/>
    </location>
</feature>
<keyword evidence="7" id="KW-1185">Reference proteome</keyword>
<comment type="caution">
    <text evidence="6">The sequence shown here is derived from an EMBL/GenBank/DDBJ whole genome shotgun (WGS) entry which is preliminary data.</text>
</comment>
<evidence type="ECO:0000256" key="3">
    <source>
        <dbReference type="ARBA" id="ARBA00022729"/>
    </source>
</evidence>
<feature type="chain" id="PRO_5042295312" evidence="4">
    <location>
        <begin position="24"/>
        <end position="649"/>
    </location>
</feature>
<dbReference type="PANTHER" id="PTHR37423">
    <property type="entry name" value="SOLUBLE LYTIC MUREIN TRANSGLYCOSYLASE-RELATED"/>
    <property type="match status" value="1"/>
</dbReference>
<dbReference type="GO" id="GO:0000270">
    <property type="term" value="P:peptidoglycan metabolic process"/>
    <property type="evidence" value="ECO:0007669"/>
    <property type="project" value="InterPro"/>
</dbReference>
<dbReference type="PROSITE" id="PS00922">
    <property type="entry name" value="TRANSGLYCOSYLASE"/>
    <property type="match status" value="1"/>
</dbReference>
<dbReference type="Pfam" id="PF01464">
    <property type="entry name" value="SLT"/>
    <property type="match status" value="1"/>
</dbReference>
<dbReference type="Proteomes" id="UP001193501">
    <property type="component" value="Unassembled WGS sequence"/>
</dbReference>
<dbReference type="InterPro" id="IPR000189">
    <property type="entry name" value="Transglyc_AS"/>
</dbReference>
<dbReference type="AlphaFoldDB" id="A0AAE4YBN8"/>
<comment type="similarity">
    <text evidence="1">Belongs to the transglycosylase Slt family.</text>
</comment>
<name>A0AAE4YBN8_9RHOB</name>
<dbReference type="GO" id="GO:0042597">
    <property type="term" value="C:periplasmic space"/>
    <property type="evidence" value="ECO:0007669"/>
    <property type="project" value="InterPro"/>
</dbReference>
<proteinExistence type="inferred from homology"/>
<accession>A0AAE4YBN8</accession>
<keyword evidence="3 4" id="KW-0732">Signal</keyword>
<dbReference type="InterPro" id="IPR008939">
    <property type="entry name" value="Lytic_TGlycosylase_superhlx_U"/>
</dbReference>
<dbReference type="CDD" id="cd13401">
    <property type="entry name" value="Slt70-like"/>
    <property type="match status" value="1"/>
</dbReference>
<evidence type="ECO:0000256" key="1">
    <source>
        <dbReference type="ARBA" id="ARBA00007734"/>
    </source>
</evidence>
<sequence length="649" mass="69512">MTRIFSRLAAVALATLLALPAQADRATEVKAFAAAQRLVEAKDWEAARATAQGAGAIGADLVEWQRLRAGEGLLGDYEAFLSRRPDWPGLPFLKGAGEKAVARSSTPDRIIAYFGPDAPKSAAGALALAGALQAKGRAADAEAVMAKAWVELEFSAEEQDQALQSYGASLKVAHELRLDRLLWAGDRAGEATRMLPLVDAGWQALARARMAIRADKEGLTALIKAVPPGLSGDPGLAYDRFLYRMRHDSYKEAATLILERSGSARELGDPQAWAERRASLTRWLMRNGEAKTAYRVASSHKLTDLGDRADLEFLAGFIALRKLGDPSLALTHFRHLTEAGTAITKARGHYWMGRAEEAMGDPAAKASYQAAAKHQTSYYGLLAAEKLGLSLDKSLLSKAPPPGDWKTSRMAGSSVLAAARLLADAGQEQMSARFLLHLGESLSDDELGTLAAMSLGDGEYRSALVLAKAAAERGVIFPGAYFPVPDMVPDKLMVSRALALAIARRESEFDPEARSSAGALGLMQVLATTGEKVARDMGMEFSAAKLGSDPAYNVQIGAAYLREMADQFGASVALIASGYNAGPRRPVGWIEAFGDPRSPEVDVVDWVETIPFTETRTYVMRVVEGVVIYRAKLKGVAGPVRVTAELTGR</sequence>
<dbReference type="InterPro" id="IPR008258">
    <property type="entry name" value="Transglycosylase_SLT_dom_1"/>
</dbReference>
<comment type="similarity">
    <text evidence="2">Belongs to the virb1 family.</text>
</comment>
<evidence type="ECO:0000256" key="2">
    <source>
        <dbReference type="ARBA" id="ARBA00009387"/>
    </source>
</evidence>
<dbReference type="RefSeq" id="WP_168775239.1">
    <property type="nucleotide sequence ID" value="NZ_JAABNR010000011.1"/>
</dbReference>
<dbReference type="GO" id="GO:0008933">
    <property type="term" value="F:peptidoglycan lytic transglycosylase activity"/>
    <property type="evidence" value="ECO:0007669"/>
    <property type="project" value="InterPro"/>
</dbReference>
<organism evidence="6 7">
    <name type="scientific">Stagnihabitans tardus</name>
    <dbReference type="NCBI Taxonomy" id="2699202"/>
    <lineage>
        <taxon>Bacteria</taxon>
        <taxon>Pseudomonadati</taxon>
        <taxon>Pseudomonadota</taxon>
        <taxon>Alphaproteobacteria</taxon>
        <taxon>Rhodobacterales</taxon>
        <taxon>Paracoccaceae</taxon>
        <taxon>Stagnihabitans</taxon>
    </lineage>
</organism>
<evidence type="ECO:0000313" key="6">
    <source>
        <dbReference type="EMBL" id="NBZ88421.1"/>
    </source>
</evidence>
<dbReference type="EMBL" id="JAABNR010000011">
    <property type="protein sequence ID" value="NBZ88421.1"/>
    <property type="molecule type" value="Genomic_DNA"/>
</dbReference>
<dbReference type="Gene3D" id="1.10.530.10">
    <property type="match status" value="1"/>
</dbReference>
<dbReference type="SUPFAM" id="SSF48435">
    <property type="entry name" value="Bacterial muramidases"/>
    <property type="match status" value="1"/>
</dbReference>